<feature type="transmembrane region" description="Helical" evidence="9">
    <location>
        <begin position="94"/>
        <end position="117"/>
    </location>
</feature>
<keyword evidence="6 9" id="KW-1133">Transmembrane helix</keyword>
<dbReference type="PANTHER" id="PTHR11795:SF451">
    <property type="entry name" value="ABC TRANSPORTER PERMEASE PROTEIN"/>
    <property type="match status" value="1"/>
</dbReference>
<evidence type="ECO:0000313" key="11">
    <source>
        <dbReference type="EMBL" id="PZR84089.1"/>
    </source>
</evidence>
<feature type="transmembrane region" description="Helical" evidence="9">
    <location>
        <begin position="190"/>
        <end position="215"/>
    </location>
</feature>
<dbReference type="EMBL" id="QHBU01000012">
    <property type="protein sequence ID" value="PZR84089.1"/>
    <property type="molecule type" value="Genomic_DNA"/>
</dbReference>
<name>A0A2W5ZF53_9BACT</name>
<feature type="transmembrane region" description="Helical" evidence="9">
    <location>
        <begin position="266"/>
        <end position="286"/>
    </location>
</feature>
<keyword evidence="3" id="KW-1003">Cell membrane</keyword>
<sequence>MRTFLILTVDGVTNGFVYAAVALALVMIWRATRVINYAQGAFGMFTTFIALYAISHGVTYWLAFVVALGCGFMLGAGIERLLVRPVESRPPLNVVILTLGLLIFLEALAPMLFGGQVKSFPAPFSRVDLAIGSTQLFISPYDIFVVGAVLVTMVALLLFFQRTSIGLRMRAAAFGPEIARLLGVRVGRMLMLGWGLAAVLGALAGLLIAPAIFLYPNNMDEVLVFGFTGAILGGLDSPVGAVAGGLVVGLGLSYVGGYGGSDLETVGGLIILIAVLMVRPHGLFAARRQREA</sequence>
<protein>
    <submittedName>
        <fullName evidence="11">Branched-chain amino acid ABC transporter permease</fullName>
    </submittedName>
</protein>
<keyword evidence="2" id="KW-0813">Transport</keyword>
<dbReference type="AlphaFoldDB" id="A0A2W5ZF53"/>
<accession>A0A2W5ZF53</accession>
<evidence type="ECO:0000256" key="3">
    <source>
        <dbReference type="ARBA" id="ARBA00022475"/>
    </source>
</evidence>
<dbReference type="CDD" id="cd06582">
    <property type="entry name" value="TM_PBP1_LivH_like"/>
    <property type="match status" value="1"/>
</dbReference>
<organism evidence="11 12">
    <name type="scientific">Candidatus Aeolococcus gillhamiae</name>
    <dbReference type="NCBI Taxonomy" id="3127015"/>
    <lineage>
        <taxon>Bacteria</taxon>
        <taxon>Bacillati</taxon>
        <taxon>Candidatus Dormiibacterota</taxon>
        <taxon>Candidatus Dormibacteria</taxon>
        <taxon>Candidatus Aeolococcales</taxon>
        <taxon>Candidatus Aeolococcaceae</taxon>
        <taxon>Candidatus Aeolococcus</taxon>
    </lineage>
</organism>
<dbReference type="InterPro" id="IPR001851">
    <property type="entry name" value="ABC_transp_permease"/>
</dbReference>
<reference evidence="10 13" key="3">
    <citation type="submission" date="2020-10" db="EMBL/GenBank/DDBJ databases">
        <title>Ca. Dormibacterota MAGs.</title>
        <authorList>
            <person name="Montgomery K."/>
        </authorList>
    </citation>
    <scope>NUCLEOTIDE SEQUENCE [LARGE SCALE GENOMIC DNA]</scope>
    <source>
        <strain evidence="10">SC8812_S17_18</strain>
    </source>
</reference>
<dbReference type="RefSeq" id="WP_337311291.1">
    <property type="nucleotide sequence ID" value="NZ_JAEKNS010000080.1"/>
</dbReference>
<dbReference type="Proteomes" id="UP000606991">
    <property type="component" value="Unassembled WGS sequence"/>
</dbReference>
<keyword evidence="5" id="KW-0029">Amino-acid transport</keyword>
<dbReference type="GO" id="GO:0022857">
    <property type="term" value="F:transmembrane transporter activity"/>
    <property type="evidence" value="ECO:0007669"/>
    <property type="project" value="InterPro"/>
</dbReference>
<feature type="transmembrane region" description="Helical" evidence="9">
    <location>
        <begin position="60"/>
        <end position="82"/>
    </location>
</feature>
<evidence type="ECO:0000256" key="4">
    <source>
        <dbReference type="ARBA" id="ARBA00022692"/>
    </source>
</evidence>
<evidence type="ECO:0000256" key="9">
    <source>
        <dbReference type="SAM" id="Phobius"/>
    </source>
</evidence>
<accession>A0A934NA06</accession>
<comment type="similarity">
    <text evidence="8">Belongs to the binding-protein-dependent transport system permease family. LivHM subfamily.</text>
</comment>
<comment type="caution">
    <text evidence="11">The sequence shown here is derived from an EMBL/GenBank/DDBJ whole genome shotgun (WGS) entry which is preliminary data.</text>
</comment>
<dbReference type="EMBL" id="JAEKNS010000080">
    <property type="protein sequence ID" value="MBJ7594787.1"/>
    <property type="molecule type" value="Genomic_DNA"/>
</dbReference>
<evidence type="ECO:0000256" key="6">
    <source>
        <dbReference type="ARBA" id="ARBA00022989"/>
    </source>
</evidence>
<dbReference type="GO" id="GO:0006865">
    <property type="term" value="P:amino acid transport"/>
    <property type="evidence" value="ECO:0007669"/>
    <property type="project" value="UniProtKB-KW"/>
</dbReference>
<gene>
    <name evidence="11" type="ORF">DLM65_00610</name>
    <name evidence="10" type="ORF">JF886_07985</name>
</gene>
<evidence type="ECO:0000256" key="8">
    <source>
        <dbReference type="ARBA" id="ARBA00037998"/>
    </source>
</evidence>
<evidence type="ECO:0000256" key="2">
    <source>
        <dbReference type="ARBA" id="ARBA00022448"/>
    </source>
</evidence>
<evidence type="ECO:0000313" key="10">
    <source>
        <dbReference type="EMBL" id="MBJ7594787.1"/>
    </source>
</evidence>
<feature type="transmembrane region" description="Helical" evidence="9">
    <location>
        <begin position="6"/>
        <end position="27"/>
    </location>
</feature>
<dbReference type="InterPro" id="IPR052157">
    <property type="entry name" value="BCAA_transport_permease"/>
</dbReference>
<reference evidence="11" key="2">
    <citation type="submission" date="2018-05" db="EMBL/GenBank/DDBJ databases">
        <authorList>
            <person name="Ferrari B."/>
        </authorList>
    </citation>
    <scope>NUCLEOTIDE SEQUENCE</scope>
    <source>
        <strain evidence="11">RRmetagenome_bin12</strain>
    </source>
</reference>
<feature type="transmembrane region" description="Helical" evidence="9">
    <location>
        <begin position="34"/>
        <end position="54"/>
    </location>
</feature>
<feature type="transmembrane region" description="Helical" evidence="9">
    <location>
        <begin position="137"/>
        <end position="160"/>
    </location>
</feature>
<dbReference type="PANTHER" id="PTHR11795">
    <property type="entry name" value="BRANCHED-CHAIN AMINO ACID TRANSPORT SYSTEM PERMEASE PROTEIN LIVH"/>
    <property type="match status" value="1"/>
</dbReference>
<dbReference type="Pfam" id="PF02653">
    <property type="entry name" value="BPD_transp_2"/>
    <property type="match status" value="1"/>
</dbReference>
<comment type="subcellular location">
    <subcellularLocation>
        <location evidence="1">Cell membrane</location>
        <topology evidence="1">Multi-pass membrane protein</topology>
    </subcellularLocation>
</comment>
<dbReference type="Proteomes" id="UP000248724">
    <property type="component" value="Unassembled WGS sequence"/>
</dbReference>
<evidence type="ECO:0000256" key="5">
    <source>
        <dbReference type="ARBA" id="ARBA00022970"/>
    </source>
</evidence>
<proteinExistence type="inferred from homology"/>
<evidence type="ECO:0000313" key="12">
    <source>
        <dbReference type="Proteomes" id="UP000248724"/>
    </source>
</evidence>
<dbReference type="GO" id="GO:0005886">
    <property type="term" value="C:plasma membrane"/>
    <property type="evidence" value="ECO:0007669"/>
    <property type="project" value="UniProtKB-SubCell"/>
</dbReference>
<keyword evidence="7 9" id="KW-0472">Membrane</keyword>
<evidence type="ECO:0000256" key="1">
    <source>
        <dbReference type="ARBA" id="ARBA00004651"/>
    </source>
</evidence>
<keyword evidence="4 9" id="KW-0812">Transmembrane</keyword>
<evidence type="ECO:0000313" key="13">
    <source>
        <dbReference type="Proteomes" id="UP000606991"/>
    </source>
</evidence>
<evidence type="ECO:0000256" key="7">
    <source>
        <dbReference type="ARBA" id="ARBA00023136"/>
    </source>
</evidence>
<reference evidence="11 12" key="1">
    <citation type="journal article" date="2017" name="Nature">
        <title>Atmospheric trace gases support primary production in Antarctic desert surface soil.</title>
        <authorList>
            <person name="Ji M."/>
            <person name="Greening C."/>
            <person name="Vanwonterghem I."/>
            <person name="Carere C.R."/>
            <person name="Bay S.K."/>
            <person name="Steen J.A."/>
            <person name="Montgomery K."/>
            <person name="Lines T."/>
            <person name="Beardall J."/>
            <person name="van Dorst J."/>
            <person name="Snape I."/>
            <person name="Stott M.B."/>
            <person name="Hugenholtz P."/>
            <person name="Ferrari B.C."/>
        </authorList>
    </citation>
    <scope>NUCLEOTIDE SEQUENCE [LARGE SCALE GENOMIC DNA]</scope>
    <source>
        <strain evidence="11">RRmetagenome_bin12</strain>
    </source>
</reference>